<name>A0A843VP62_COLES</name>
<accession>A0A843VP62</accession>
<keyword evidence="2" id="KW-1185">Reference proteome</keyword>
<sequence length="105" mass="11892">MVYLGSKLIRFYLRDCLPLTLWILGFGDVEKDEIPLFLALSSLLFMSNSSFSSCSKLPRGAWEGGRGCPQVALEVDITKFKTWTKRKDKIGRRTSAKLTQSDDQL</sequence>
<comment type="caution">
    <text evidence="1">The sequence shown here is derived from an EMBL/GenBank/DDBJ whole genome shotgun (WGS) entry which is preliminary data.</text>
</comment>
<dbReference type="AlphaFoldDB" id="A0A843VP62"/>
<evidence type="ECO:0000313" key="2">
    <source>
        <dbReference type="Proteomes" id="UP000652761"/>
    </source>
</evidence>
<protein>
    <submittedName>
        <fullName evidence="1">Uncharacterized protein</fullName>
    </submittedName>
</protein>
<gene>
    <name evidence="1" type="ORF">Taro_029482</name>
</gene>
<reference evidence="1" key="1">
    <citation type="submission" date="2017-07" db="EMBL/GenBank/DDBJ databases">
        <title>Taro Niue Genome Assembly and Annotation.</title>
        <authorList>
            <person name="Atibalentja N."/>
            <person name="Keating K."/>
            <person name="Fields C.J."/>
        </authorList>
    </citation>
    <scope>NUCLEOTIDE SEQUENCE</scope>
    <source>
        <strain evidence="1">Niue_2</strain>
        <tissue evidence="1">Leaf</tissue>
    </source>
</reference>
<proteinExistence type="predicted"/>
<dbReference type="EMBL" id="NMUH01001960">
    <property type="protein sequence ID" value="MQL96796.1"/>
    <property type="molecule type" value="Genomic_DNA"/>
</dbReference>
<evidence type="ECO:0000313" key="1">
    <source>
        <dbReference type="EMBL" id="MQL96796.1"/>
    </source>
</evidence>
<dbReference type="Proteomes" id="UP000652761">
    <property type="component" value="Unassembled WGS sequence"/>
</dbReference>
<organism evidence="1 2">
    <name type="scientific">Colocasia esculenta</name>
    <name type="common">Wild taro</name>
    <name type="synonym">Arum esculentum</name>
    <dbReference type="NCBI Taxonomy" id="4460"/>
    <lineage>
        <taxon>Eukaryota</taxon>
        <taxon>Viridiplantae</taxon>
        <taxon>Streptophyta</taxon>
        <taxon>Embryophyta</taxon>
        <taxon>Tracheophyta</taxon>
        <taxon>Spermatophyta</taxon>
        <taxon>Magnoliopsida</taxon>
        <taxon>Liliopsida</taxon>
        <taxon>Araceae</taxon>
        <taxon>Aroideae</taxon>
        <taxon>Colocasieae</taxon>
        <taxon>Colocasia</taxon>
    </lineage>
</organism>